<proteinExistence type="predicted"/>
<feature type="transmembrane region" description="Helical" evidence="1">
    <location>
        <begin position="43"/>
        <end position="59"/>
    </location>
</feature>
<evidence type="ECO:0000313" key="3">
    <source>
        <dbReference type="Proteomes" id="UP001244640"/>
    </source>
</evidence>
<protein>
    <submittedName>
        <fullName evidence="2">Uncharacterized protein</fullName>
    </submittedName>
</protein>
<feature type="transmembrane region" description="Helical" evidence="1">
    <location>
        <begin position="243"/>
        <end position="263"/>
    </location>
</feature>
<feature type="transmembrane region" description="Helical" evidence="1">
    <location>
        <begin position="215"/>
        <end position="237"/>
    </location>
</feature>
<gene>
    <name evidence="2" type="ORF">QE382_002634</name>
</gene>
<keyword evidence="1" id="KW-0472">Membrane</keyword>
<feature type="transmembrane region" description="Helical" evidence="1">
    <location>
        <begin position="18"/>
        <end position="37"/>
    </location>
</feature>
<name>A0ABU0U6R0_9SPHI</name>
<sequence length="274" mass="31704">MESIIEIKRANLLKKSDYFLLLNYTVFSTLGIVSIFWDWQASIGPLIGTILILIIIRKVDIWSYIIWFIFGFISLSFFLSWIFNLSFGIFLLQTTCFTAVKPAISTFKEIGLHRTHIVFSLNSTEFTCLCPEDSDYKGYSMNPMGYKKRFKIADIIFVKRDRQNLVIALRECLIRPRELNTEDIDLILNFFQERMPHLTNTLELESVRQGEERIAWVKLTVIAIPAISAGLAIYFFADNGRNFYSTILAFVLAILLSVILLKITDKSHHHPKND</sequence>
<evidence type="ECO:0000313" key="2">
    <source>
        <dbReference type="EMBL" id="MDQ1150650.1"/>
    </source>
</evidence>
<organism evidence="2 3">
    <name type="scientific">Sphingobacterium zeae</name>
    <dbReference type="NCBI Taxonomy" id="1776859"/>
    <lineage>
        <taxon>Bacteria</taxon>
        <taxon>Pseudomonadati</taxon>
        <taxon>Bacteroidota</taxon>
        <taxon>Sphingobacteriia</taxon>
        <taxon>Sphingobacteriales</taxon>
        <taxon>Sphingobacteriaceae</taxon>
        <taxon>Sphingobacterium</taxon>
    </lineage>
</organism>
<dbReference type="EMBL" id="JAUTBA010000001">
    <property type="protein sequence ID" value="MDQ1150650.1"/>
    <property type="molecule type" value="Genomic_DNA"/>
</dbReference>
<evidence type="ECO:0000256" key="1">
    <source>
        <dbReference type="SAM" id="Phobius"/>
    </source>
</evidence>
<keyword evidence="3" id="KW-1185">Reference proteome</keyword>
<feature type="transmembrane region" description="Helical" evidence="1">
    <location>
        <begin position="64"/>
        <end position="83"/>
    </location>
</feature>
<keyword evidence="1" id="KW-1133">Transmembrane helix</keyword>
<accession>A0ABU0U6R0</accession>
<dbReference type="Proteomes" id="UP001244640">
    <property type="component" value="Unassembled WGS sequence"/>
</dbReference>
<keyword evidence="1" id="KW-0812">Transmembrane</keyword>
<comment type="caution">
    <text evidence="2">The sequence shown here is derived from an EMBL/GenBank/DDBJ whole genome shotgun (WGS) entry which is preliminary data.</text>
</comment>
<reference evidence="2 3" key="1">
    <citation type="submission" date="2023-07" db="EMBL/GenBank/DDBJ databases">
        <title>Functional and genomic diversity of the sorghum phyllosphere microbiome.</title>
        <authorList>
            <person name="Shade A."/>
        </authorList>
    </citation>
    <scope>NUCLEOTIDE SEQUENCE [LARGE SCALE GENOMIC DNA]</scope>
    <source>
        <strain evidence="2 3">SORGH_AS_0892</strain>
    </source>
</reference>